<dbReference type="PANTHER" id="PTHR18945">
    <property type="entry name" value="NEUROTRANSMITTER GATED ION CHANNEL"/>
    <property type="match status" value="1"/>
</dbReference>
<feature type="transmembrane region" description="Helical" evidence="5">
    <location>
        <begin position="335"/>
        <end position="354"/>
    </location>
</feature>
<dbReference type="Pfam" id="PF02932">
    <property type="entry name" value="Neur_chan_memb"/>
    <property type="match status" value="1"/>
</dbReference>
<feature type="transmembrane region" description="Helical" evidence="5">
    <location>
        <begin position="272"/>
        <end position="290"/>
    </location>
</feature>
<gene>
    <name evidence="8" type="ORF">JYZ213_LOCUS15811</name>
    <name evidence="9" type="ORF">OXD698_LOCUS5744</name>
</gene>
<keyword evidence="5" id="KW-0406">Ion transport</keyword>
<feature type="domain" description="Neurotransmitter-gated ion-channel transmembrane" evidence="7">
    <location>
        <begin position="249"/>
        <end position="533"/>
    </location>
</feature>
<evidence type="ECO:0000259" key="7">
    <source>
        <dbReference type="Pfam" id="PF02932"/>
    </source>
</evidence>
<dbReference type="EMBL" id="CAJOAZ010000239">
    <property type="protein sequence ID" value="CAF3587681.1"/>
    <property type="molecule type" value="Genomic_DNA"/>
</dbReference>
<evidence type="ECO:0000256" key="4">
    <source>
        <dbReference type="ARBA" id="ARBA00023136"/>
    </source>
</evidence>
<dbReference type="FunFam" id="2.70.170.10:FF:000028">
    <property type="entry name" value="AcetylCholine Receptor"/>
    <property type="match status" value="1"/>
</dbReference>
<feature type="transmembrane region" description="Helical" evidence="5">
    <location>
        <begin position="245"/>
        <end position="266"/>
    </location>
</feature>
<keyword evidence="5" id="KW-0813">Transport</keyword>
<feature type="transmembrane region" description="Helical" evidence="5">
    <location>
        <begin position="516"/>
        <end position="536"/>
    </location>
</feature>
<dbReference type="InterPro" id="IPR006202">
    <property type="entry name" value="Neur_chan_lig-bd"/>
</dbReference>
<evidence type="ECO:0000256" key="2">
    <source>
        <dbReference type="ARBA" id="ARBA00022692"/>
    </source>
</evidence>
<comment type="subcellular location">
    <subcellularLocation>
        <location evidence="1">Membrane</location>
        <topology evidence="1">Multi-pass membrane protein</topology>
    </subcellularLocation>
</comment>
<dbReference type="PRINTS" id="PR00252">
    <property type="entry name" value="NRIONCHANNEL"/>
</dbReference>
<feature type="transmembrane region" description="Helical" evidence="5">
    <location>
        <begin position="302"/>
        <end position="323"/>
    </location>
</feature>
<accession>A0A814GK63</accession>
<dbReference type="InterPro" id="IPR036734">
    <property type="entry name" value="Neur_chan_lig-bd_sf"/>
</dbReference>
<dbReference type="GO" id="GO:0016020">
    <property type="term" value="C:membrane"/>
    <property type="evidence" value="ECO:0007669"/>
    <property type="project" value="UniProtKB-SubCell"/>
</dbReference>
<dbReference type="Proteomes" id="UP000663844">
    <property type="component" value="Unassembled WGS sequence"/>
</dbReference>
<reference evidence="8" key="1">
    <citation type="submission" date="2021-02" db="EMBL/GenBank/DDBJ databases">
        <authorList>
            <person name="Nowell W R."/>
        </authorList>
    </citation>
    <scope>NUCLEOTIDE SEQUENCE</scope>
</reference>
<evidence type="ECO:0000259" key="6">
    <source>
        <dbReference type="Pfam" id="PF02931"/>
    </source>
</evidence>
<comment type="caution">
    <text evidence="8">The sequence shown here is derived from an EMBL/GenBank/DDBJ whole genome shotgun (WGS) entry which is preliminary data.</text>
</comment>
<name>A0A814GK63_9BILA</name>
<evidence type="ECO:0000256" key="3">
    <source>
        <dbReference type="ARBA" id="ARBA00022989"/>
    </source>
</evidence>
<dbReference type="InterPro" id="IPR006201">
    <property type="entry name" value="Neur_channel"/>
</dbReference>
<dbReference type="Proteomes" id="UP000663845">
    <property type="component" value="Unassembled WGS sequence"/>
</dbReference>
<dbReference type="CDD" id="cd19051">
    <property type="entry name" value="LGIC_TM_cation"/>
    <property type="match status" value="1"/>
</dbReference>
<keyword evidence="3 5" id="KW-1133">Transmembrane helix</keyword>
<dbReference type="Gene3D" id="1.20.58.390">
    <property type="entry name" value="Neurotransmitter-gated ion-channel transmembrane domain"/>
    <property type="match status" value="1"/>
</dbReference>
<comment type="similarity">
    <text evidence="5">Belongs to the ligand-gated ion channel (TC 1.A.9) family.</text>
</comment>
<dbReference type="AlphaFoldDB" id="A0A814GK63"/>
<protein>
    <submittedName>
        <fullName evidence="8">Uncharacterized protein</fullName>
    </submittedName>
</protein>
<proteinExistence type="inferred from homology"/>
<evidence type="ECO:0000313" key="8">
    <source>
        <dbReference type="EMBL" id="CAF0997665.1"/>
    </source>
</evidence>
<organism evidence="8 10">
    <name type="scientific">Adineta steineri</name>
    <dbReference type="NCBI Taxonomy" id="433720"/>
    <lineage>
        <taxon>Eukaryota</taxon>
        <taxon>Metazoa</taxon>
        <taxon>Spiralia</taxon>
        <taxon>Gnathifera</taxon>
        <taxon>Rotifera</taxon>
        <taxon>Eurotatoria</taxon>
        <taxon>Bdelloidea</taxon>
        <taxon>Adinetida</taxon>
        <taxon>Adinetidae</taxon>
        <taxon>Adineta</taxon>
    </lineage>
</organism>
<dbReference type="Pfam" id="PF02931">
    <property type="entry name" value="Neur_chan_LBD"/>
    <property type="match status" value="1"/>
</dbReference>
<feature type="domain" description="Neurotransmitter-gated ion-channel ligand-binding" evidence="6">
    <location>
        <begin position="33"/>
        <end position="242"/>
    </location>
</feature>
<dbReference type="InterPro" id="IPR018000">
    <property type="entry name" value="Neurotransmitter_ion_chnl_CS"/>
</dbReference>
<evidence type="ECO:0000313" key="10">
    <source>
        <dbReference type="Proteomes" id="UP000663845"/>
    </source>
</evidence>
<dbReference type="PROSITE" id="PS00236">
    <property type="entry name" value="NEUROTR_ION_CHANNEL"/>
    <property type="match status" value="1"/>
</dbReference>
<evidence type="ECO:0000256" key="5">
    <source>
        <dbReference type="RuleBase" id="RU000687"/>
    </source>
</evidence>
<dbReference type="CDD" id="cd18997">
    <property type="entry name" value="LGIC_ECD_nAChR"/>
    <property type="match status" value="1"/>
</dbReference>
<keyword evidence="4 5" id="KW-0472">Membrane</keyword>
<evidence type="ECO:0000313" key="9">
    <source>
        <dbReference type="EMBL" id="CAF3587681.1"/>
    </source>
</evidence>
<dbReference type="InterPro" id="IPR006029">
    <property type="entry name" value="Neurotrans-gated_channel_TM"/>
</dbReference>
<sequence length="569" mass="66211">MIIDRFLCFYCYIYLLFPLTIYSSIDSNLSTEETRLIRVLLNESTYLKKVRPSNKVIVDIRVVFNQIISMVEKEQIIVTNCFVDQKWTDPRLIWNPFDYKNITWIRMSATSLWYPDTFLYNTADNAGFLLPQDTQNMIVSYNGTVFWPLPLAQLRTRCRMTIKHFPFDEQMCDMIFGSWSHTSSLIHYQFWENKPEVPQYIPNNEWKLLAVTQSIKTVDYPNWVEPDTFFEVNFTILIVRKPLQAIYNTVVPALMLTTLTLVSFFIPFAQEMQIGISIMLAYSVFSLRLSEDVPSQSDSVHLISLYLTICMLFSLAAMTWFALVNKLREKKRLPYFLRWLALDYICWIVCATSMHRKAVRAVKQEQLKTSPMTPSTPVTIPLQQLTGVNQMEYSDSYYFEPDSLSAEGSPKLPLLVPRSPPRSHLEHVAQPVATTQLHTSPTKDTLCPMTNSPSSVWVPRRSTNLPLSSSTNGPMFKRTSRISKTSVQSRSTKPVHSHTEIKNKESLYAIHIYNRLVFLIFFLTVIGINIYTWFFYSKTVRTKLFDQRTPWSCYDESILEIVNCTDHLH</sequence>
<dbReference type="Gene3D" id="2.70.170.10">
    <property type="entry name" value="Neurotransmitter-gated ion-channel ligand-binding domain"/>
    <property type="match status" value="1"/>
</dbReference>
<dbReference type="SUPFAM" id="SSF63712">
    <property type="entry name" value="Nicotinic receptor ligand binding domain-like"/>
    <property type="match status" value="1"/>
</dbReference>
<keyword evidence="5" id="KW-0407">Ion channel</keyword>
<keyword evidence="2 5" id="KW-0812">Transmembrane</keyword>
<evidence type="ECO:0000256" key="1">
    <source>
        <dbReference type="ARBA" id="ARBA00004141"/>
    </source>
</evidence>
<dbReference type="EMBL" id="CAJNOG010000139">
    <property type="protein sequence ID" value="CAF0997665.1"/>
    <property type="molecule type" value="Genomic_DNA"/>
</dbReference>
<dbReference type="GO" id="GO:0005230">
    <property type="term" value="F:extracellular ligand-gated monoatomic ion channel activity"/>
    <property type="evidence" value="ECO:0007669"/>
    <property type="project" value="InterPro"/>
</dbReference>
<dbReference type="InterPro" id="IPR036719">
    <property type="entry name" value="Neuro-gated_channel_TM_sf"/>
</dbReference>
<dbReference type="SUPFAM" id="SSF90112">
    <property type="entry name" value="Neurotransmitter-gated ion-channel transmembrane pore"/>
    <property type="match status" value="1"/>
</dbReference>
<dbReference type="InterPro" id="IPR038050">
    <property type="entry name" value="Neuro_actylchol_rec"/>
</dbReference>
<dbReference type="GO" id="GO:0004888">
    <property type="term" value="F:transmembrane signaling receptor activity"/>
    <property type="evidence" value="ECO:0007669"/>
    <property type="project" value="InterPro"/>
</dbReference>